<sequence length="123" mass="13039">MRRRVAIENGLRSSRAFIIRYIECQATDSMLMTGLRSRCSRRRCSLWFPLASVLTGATLRPGSDIPGSSGNDEGKTSSELQVKRSFGSAQGQWAGASVSSGAPLGSMVTSITTTGVVPVLSPT</sequence>
<protein>
    <submittedName>
        <fullName evidence="2">Uncharacterized protein</fullName>
    </submittedName>
</protein>
<feature type="region of interest" description="Disordered" evidence="1">
    <location>
        <begin position="58"/>
        <end position="81"/>
    </location>
</feature>
<name>A0ABP8PI10_9NOCA</name>
<organism evidence="2 3">
    <name type="scientific">Rhodococcus olei</name>
    <dbReference type="NCBI Taxonomy" id="2161675"/>
    <lineage>
        <taxon>Bacteria</taxon>
        <taxon>Bacillati</taxon>
        <taxon>Actinomycetota</taxon>
        <taxon>Actinomycetes</taxon>
        <taxon>Mycobacteriales</taxon>
        <taxon>Nocardiaceae</taxon>
        <taxon>Rhodococcus</taxon>
    </lineage>
</organism>
<gene>
    <name evidence="2" type="ORF">GCM10023094_43180</name>
</gene>
<comment type="caution">
    <text evidence="2">The sequence shown here is derived from an EMBL/GenBank/DDBJ whole genome shotgun (WGS) entry which is preliminary data.</text>
</comment>
<evidence type="ECO:0000256" key="1">
    <source>
        <dbReference type="SAM" id="MobiDB-lite"/>
    </source>
</evidence>
<evidence type="ECO:0000313" key="3">
    <source>
        <dbReference type="Proteomes" id="UP001501183"/>
    </source>
</evidence>
<evidence type="ECO:0000313" key="2">
    <source>
        <dbReference type="EMBL" id="GAA4486535.1"/>
    </source>
</evidence>
<accession>A0ABP8PI10</accession>
<dbReference type="EMBL" id="BAABFB010000066">
    <property type="protein sequence ID" value="GAA4486535.1"/>
    <property type="molecule type" value="Genomic_DNA"/>
</dbReference>
<reference evidence="3" key="1">
    <citation type="journal article" date="2019" name="Int. J. Syst. Evol. Microbiol.">
        <title>The Global Catalogue of Microorganisms (GCM) 10K type strain sequencing project: providing services to taxonomists for standard genome sequencing and annotation.</title>
        <authorList>
            <consortium name="The Broad Institute Genomics Platform"/>
            <consortium name="The Broad Institute Genome Sequencing Center for Infectious Disease"/>
            <person name="Wu L."/>
            <person name="Ma J."/>
        </authorList>
    </citation>
    <scope>NUCLEOTIDE SEQUENCE [LARGE SCALE GENOMIC DNA]</scope>
    <source>
        <strain evidence="3">JCM 32206</strain>
    </source>
</reference>
<dbReference type="Proteomes" id="UP001501183">
    <property type="component" value="Unassembled WGS sequence"/>
</dbReference>
<keyword evidence="3" id="KW-1185">Reference proteome</keyword>
<proteinExistence type="predicted"/>